<evidence type="ECO:0000259" key="1">
    <source>
        <dbReference type="Pfam" id="PF07727"/>
    </source>
</evidence>
<feature type="non-terminal residue" evidence="2">
    <location>
        <position position="1"/>
    </location>
</feature>
<sequence>DLSKVKQIPVSTQETKTAVVYTLMYVDDLMLCCEYQRDIKEIISNLNKEVEIKQLGQVSYYLGIQIDREEDESFLLSQKQKILDLVENLGMQDANPVHTSMETGFYKQKELSELLPNNQGYREVIGKQLYLASVTRADIAAAVGILCRRTSSPTQRDWNGIKRVVKYLKCTAQFKLKLPSTGNTVLVGFTDADWTEDISDQRSTSGYVFFYGGGPINSSYKQGSIAHSSTEAEYILAAAACHEIVWLKLLLADLNVDEPTPVTLYEDNQSCIIRKMSNIIL</sequence>
<organism evidence="2 3">
    <name type="scientific">Phrynocephalus forsythii</name>
    <dbReference type="NCBI Taxonomy" id="171643"/>
    <lineage>
        <taxon>Eukaryota</taxon>
        <taxon>Metazoa</taxon>
        <taxon>Chordata</taxon>
        <taxon>Craniata</taxon>
        <taxon>Vertebrata</taxon>
        <taxon>Euteleostomi</taxon>
        <taxon>Lepidosauria</taxon>
        <taxon>Squamata</taxon>
        <taxon>Bifurcata</taxon>
        <taxon>Unidentata</taxon>
        <taxon>Episquamata</taxon>
        <taxon>Toxicofera</taxon>
        <taxon>Iguania</taxon>
        <taxon>Acrodonta</taxon>
        <taxon>Agamidae</taxon>
        <taxon>Agaminae</taxon>
        <taxon>Phrynocephalus</taxon>
    </lineage>
</organism>
<accession>A0A9Q1B248</accession>
<name>A0A9Q1B248_9SAUR</name>
<dbReference type="SUPFAM" id="SSF56672">
    <property type="entry name" value="DNA/RNA polymerases"/>
    <property type="match status" value="1"/>
</dbReference>
<dbReference type="InterPro" id="IPR013103">
    <property type="entry name" value="RVT_2"/>
</dbReference>
<reference evidence="2" key="1">
    <citation type="journal article" date="2023" name="DNA Res.">
        <title>Chromosome-level genome assembly of Phrynocephalus forsythii using third-generation DNA sequencing and Hi-C analysis.</title>
        <authorList>
            <person name="Qi Y."/>
            <person name="Zhao W."/>
            <person name="Zhao Y."/>
            <person name="Niu C."/>
            <person name="Cao S."/>
            <person name="Zhang Y."/>
        </authorList>
    </citation>
    <scope>NUCLEOTIDE SEQUENCE</scope>
    <source>
        <tissue evidence="2">Muscle</tissue>
    </source>
</reference>
<dbReference type="AlphaFoldDB" id="A0A9Q1B248"/>
<dbReference type="PANTHER" id="PTHR11439:SF483">
    <property type="entry name" value="PEPTIDE SYNTHASE GLIP-LIKE, PUTATIVE (AFU_ORTHOLOGUE AFUA_3G12920)-RELATED"/>
    <property type="match status" value="1"/>
</dbReference>
<dbReference type="InterPro" id="IPR043502">
    <property type="entry name" value="DNA/RNA_pol_sf"/>
</dbReference>
<dbReference type="CDD" id="cd09272">
    <property type="entry name" value="RNase_HI_RT_Ty1"/>
    <property type="match status" value="1"/>
</dbReference>
<comment type="caution">
    <text evidence="2">The sequence shown here is derived from an EMBL/GenBank/DDBJ whole genome shotgun (WGS) entry which is preliminary data.</text>
</comment>
<gene>
    <name evidence="2" type="ORF">JRQ81_015413</name>
</gene>
<dbReference type="PANTHER" id="PTHR11439">
    <property type="entry name" value="GAG-POL-RELATED RETROTRANSPOSON"/>
    <property type="match status" value="1"/>
</dbReference>
<protein>
    <recommendedName>
        <fullName evidence="1">Reverse transcriptase Ty1/copia-type domain-containing protein</fullName>
    </recommendedName>
</protein>
<dbReference type="Pfam" id="PF07727">
    <property type="entry name" value="RVT_2"/>
    <property type="match status" value="1"/>
</dbReference>
<feature type="domain" description="Reverse transcriptase Ty1/copia-type" evidence="1">
    <location>
        <begin position="23"/>
        <end position="102"/>
    </location>
</feature>
<keyword evidence="3" id="KW-1185">Reference proteome</keyword>
<dbReference type="OrthoDB" id="8900331at2759"/>
<dbReference type="Proteomes" id="UP001142489">
    <property type="component" value="Unassembled WGS sequence"/>
</dbReference>
<evidence type="ECO:0000313" key="2">
    <source>
        <dbReference type="EMBL" id="KAJ7329239.1"/>
    </source>
</evidence>
<dbReference type="EMBL" id="JAPFRF010000006">
    <property type="protein sequence ID" value="KAJ7329239.1"/>
    <property type="molecule type" value="Genomic_DNA"/>
</dbReference>
<evidence type="ECO:0000313" key="3">
    <source>
        <dbReference type="Proteomes" id="UP001142489"/>
    </source>
</evidence>
<proteinExistence type="predicted"/>